<dbReference type="AlphaFoldDB" id="A0AAV4I3L3"/>
<dbReference type="Proteomes" id="UP000762676">
    <property type="component" value="Unassembled WGS sequence"/>
</dbReference>
<comment type="caution">
    <text evidence="1">The sequence shown here is derived from an EMBL/GenBank/DDBJ whole genome shotgun (WGS) entry which is preliminary data.</text>
</comment>
<evidence type="ECO:0000313" key="2">
    <source>
        <dbReference type="Proteomes" id="UP000762676"/>
    </source>
</evidence>
<proteinExistence type="predicted"/>
<protein>
    <submittedName>
        <fullName evidence="1">Uncharacterized protein</fullName>
    </submittedName>
</protein>
<accession>A0AAV4I3L3</accession>
<organism evidence="1 2">
    <name type="scientific">Elysia marginata</name>
    <dbReference type="NCBI Taxonomy" id="1093978"/>
    <lineage>
        <taxon>Eukaryota</taxon>
        <taxon>Metazoa</taxon>
        <taxon>Spiralia</taxon>
        <taxon>Lophotrochozoa</taxon>
        <taxon>Mollusca</taxon>
        <taxon>Gastropoda</taxon>
        <taxon>Heterobranchia</taxon>
        <taxon>Euthyneura</taxon>
        <taxon>Panpulmonata</taxon>
        <taxon>Sacoglossa</taxon>
        <taxon>Placobranchoidea</taxon>
        <taxon>Plakobranchidae</taxon>
        <taxon>Elysia</taxon>
    </lineage>
</organism>
<keyword evidence="2" id="KW-1185">Reference proteome</keyword>
<sequence>MATLDKHDPLCEHTIPPRLHAPWITPEVTEAKAERRISKRQWKKTGLTVHKDIYRARRSNCVQLMRERKKDHVLTVNVAHSSQTDIKVQLQHKTNLKKD</sequence>
<evidence type="ECO:0000313" key="1">
    <source>
        <dbReference type="EMBL" id="GFS03276.1"/>
    </source>
</evidence>
<name>A0AAV4I3L3_9GAST</name>
<dbReference type="EMBL" id="BMAT01009283">
    <property type="protein sequence ID" value="GFS03276.1"/>
    <property type="molecule type" value="Genomic_DNA"/>
</dbReference>
<reference evidence="1 2" key="1">
    <citation type="journal article" date="2021" name="Elife">
        <title>Chloroplast acquisition without the gene transfer in kleptoplastic sea slugs, Plakobranchus ocellatus.</title>
        <authorList>
            <person name="Maeda T."/>
            <person name="Takahashi S."/>
            <person name="Yoshida T."/>
            <person name="Shimamura S."/>
            <person name="Takaki Y."/>
            <person name="Nagai Y."/>
            <person name="Toyoda A."/>
            <person name="Suzuki Y."/>
            <person name="Arimoto A."/>
            <person name="Ishii H."/>
            <person name="Satoh N."/>
            <person name="Nishiyama T."/>
            <person name="Hasebe M."/>
            <person name="Maruyama T."/>
            <person name="Minagawa J."/>
            <person name="Obokata J."/>
            <person name="Shigenobu S."/>
        </authorList>
    </citation>
    <scope>NUCLEOTIDE SEQUENCE [LARGE SCALE GENOMIC DNA]</scope>
</reference>
<gene>
    <name evidence="1" type="ORF">ElyMa_004627700</name>
</gene>